<feature type="transmembrane region" description="Helical" evidence="1">
    <location>
        <begin position="277"/>
        <end position="298"/>
    </location>
</feature>
<feature type="transmembrane region" description="Helical" evidence="1">
    <location>
        <begin position="101"/>
        <end position="119"/>
    </location>
</feature>
<evidence type="ECO:0000256" key="1">
    <source>
        <dbReference type="SAM" id="Phobius"/>
    </source>
</evidence>
<dbReference type="Proteomes" id="UP000309061">
    <property type="component" value="Chromosome"/>
</dbReference>
<dbReference type="AlphaFoldDB" id="A0A6B8KIF3"/>
<keyword evidence="1" id="KW-0472">Membrane</keyword>
<dbReference type="EMBL" id="CP046052">
    <property type="protein sequence ID" value="QGM46313.1"/>
    <property type="molecule type" value="Genomic_DNA"/>
</dbReference>
<feature type="transmembrane region" description="Helical" evidence="1">
    <location>
        <begin position="234"/>
        <end position="256"/>
    </location>
</feature>
<dbReference type="RefSeq" id="WP_136496563.1">
    <property type="nucleotide sequence ID" value="NZ_CP046052.1"/>
</dbReference>
<name>A0A6B8KIF3_9HYPH</name>
<evidence type="ECO:0000313" key="2">
    <source>
        <dbReference type="EMBL" id="QGM46313.1"/>
    </source>
</evidence>
<feature type="transmembrane region" description="Helical" evidence="1">
    <location>
        <begin position="47"/>
        <end position="66"/>
    </location>
</feature>
<sequence>MSLFFGEFASSLAAAGVFMLLLLSAGGLFARFFRFPGYDDASVPERHGIALLCALAVLPILFDFAGRVSPKAIPILAALAIAAGLPQLARSGCPLPKTRRALWLAGGAAWVVVALSFVVDCPDGASGVAHSITALDYVKHSETTWAIAQTGAPPVNPTYYSEEGRAAYYYFFYTLTAAVAALSGWFFGAEPRHAAYAAAAVAGFALLALMNLLWSRARLDEAAGASSEAPRPGLLIAALLLTSGPDILFVLAKGVFTGQWPYIPESWSQRVTSWFDSALWVPHHVCALGVAFIGLLALAGSAPADRRRVFFAGLAFASMAGMSVYVAMAAALTAFFWLCALALSRRYLDALRLVAAGGISAILATPWLLTIVGRVSPDHKTAIAFGIRNADMVDISTGAPALDVVVRLWAMMAIYCANFGIFIVGAYLFWKKAGRKGLQGDAALLLVCGAAASFLLGSFLQSVILDNDLGWRVVLFAQAATLLWTVSAVRAGALDLRSPLMAGLLWLGYASVAYGALQMRVGAWRLWPAEERAVALDEKSAWDWVNANTPEDAVVQARPDHIRAYEFGLYSRRRAAVADIHVGQLFGVQEQAVKTRVAELLPIFDNKALGPEEVDALAARYGVKAIVVNAADPTFGASEAWTQKREPAFSSPRARVYLTKAVRP</sequence>
<feature type="transmembrane region" description="Helical" evidence="1">
    <location>
        <begin position="12"/>
        <end position="35"/>
    </location>
</feature>
<evidence type="ECO:0000313" key="3">
    <source>
        <dbReference type="Proteomes" id="UP000309061"/>
    </source>
</evidence>
<protein>
    <submittedName>
        <fullName evidence="2">Uncharacterized protein</fullName>
    </submittedName>
</protein>
<dbReference type="OrthoDB" id="7478527at2"/>
<accession>A0A6B8KIF3</accession>
<feature type="transmembrane region" description="Helical" evidence="1">
    <location>
        <begin position="408"/>
        <end position="430"/>
    </location>
</feature>
<feature type="transmembrane region" description="Helical" evidence="1">
    <location>
        <begin position="469"/>
        <end position="488"/>
    </location>
</feature>
<feature type="transmembrane region" description="Helical" evidence="1">
    <location>
        <begin position="194"/>
        <end position="214"/>
    </location>
</feature>
<keyword evidence="3" id="KW-1185">Reference proteome</keyword>
<feature type="transmembrane region" description="Helical" evidence="1">
    <location>
        <begin position="72"/>
        <end position="89"/>
    </location>
</feature>
<gene>
    <name evidence="2" type="ORF">H2LOC_011740</name>
</gene>
<feature type="transmembrane region" description="Helical" evidence="1">
    <location>
        <begin position="350"/>
        <end position="369"/>
    </location>
</feature>
<feature type="transmembrane region" description="Helical" evidence="1">
    <location>
        <begin position="500"/>
        <end position="517"/>
    </location>
</feature>
<feature type="transmembrane region" description="Helical" evidence="1">
    <location>
        <begin position="442"/>
        <end position="463"/>
    </location>
</feature>
<proteinExistence type="predicted"/>
<keyword evidence="1" id="KW-0812">Transmembrane</keyword>
<feature type="transmembrane region" description="Helical" evidence="1">
    <location>
        <begin position="310"/>
        <end position="343"/>
    </location>
</feature>
<reference evidence="2 3" key="1">
    <citation type="submission" date="2019-11" db="EMBL/GenBank/DDBJ databases">
        <title>The genome sequence of Methylocystis heyeri.</title>
        <authorList>
            <person name="Oshkin I.Y."/>
            <person name="Miroshnikov K."/>
            <person name="Dedysh S.N."/>
        </authorList>
    </citation>
    <scope>NUCLEOTIDE SEQUENCE [LARGE SCALE GENOMIC DNA]</scope>
    <source>
        <strain evidence="2 3">H2</strain>
    </source>
</reference>
<organism evidence="2 3">
    <name type="scientific">Methylocystis heyeri</name>
    <dbReference type="NCBI Taxonomy" id="391905"/>
    <lineage>
        <taxon>Bacteria</taxon>
        <taxon>Pseudomonadati</taxon>
        <taxon>Pseudomonadota</taxon>
        <taxon>Alphaproteobacteria</taxon>
        <taxon>Hyphomicrobiales</taxon>
        <taxon>Methylocystaceae</taxon>
        <taxon>Methylocystis</taxon>
    </lineage>
</organism>
<feature type="transmembrane region" description="Helical" evidence="1">
    <location>
        <begin position="167"/>
        <end position="187"/>
    </location>
</feature>
<dbReference type="KEGG" id="mhey:H2LOC_011740"/>
<keyword evidence="1" id="KW-1133">Transmembrane helix</keyword>